<gene>
    <name evidence="7" type="primary">MPUL0A12120</name>
    <name evidence="7" type="ORF">METSCH_A12120</name>
</gene>
<dbReference type="Proteomes" id="UP000292447">
    <property type="component" value="Chromosome I"/>
</dbReference>
<dbReference type="SUPFAM" id="SSF51735">
    <property type="entry name" value="NAD(P)-binding Rossmann-fold domains"/>
    <property type="match status" value="1"/>
</dbReference>
<dbReference type="Gene3D" id="3.40.50.720">
    <property type="entry name" value="NAD(P)-binding Rossmann-like Domain"/>
    <property type="match status" value="1"/>
</dbReference>
<dbReference type="PANTHER" id="PTHR21708">
    <property type="entry name" value="PROBABLE 2-DEHYDROPANTOATE 2-REDUCTASE"/>
    <property type="match status" value="1"/>
</dbReference>
<dbReference type="Gene3D" id="1.10.1040.10">
    <property type="entry name" value="N-(1-d-carboxylethyl)-l-norvaline Dehydrogenase, domain 2"/>
    <property type="match status" value="1"/>
</dbReference>
<dbReference type="EMBL" id="CP034456">
    <property type="protein sequence ID" value="QBM86567.1"/>
    <property type="molecule type" value="Genomic_DNA"/>
</dbReference>
<feature type="region of interest" description="Disordered" evidence="4">
    <location>
        <begin position="36"/>
        <end position="72"/>
    </location>
</feature>
<evidence type="ECO:0000313" key="7">
    <source>
        <dbReference type="EMBL" id="QBM86567.1"/>
    </source>
</evidence>
<dbReference type="Pfam" id="PF02558">
    <property type="entry name" value="ApbA"/>
    <property type="match status" value="1"/>
</dbReference>
<evidence type="ECO:0000256" key="4">
    <source>
        <dbReference type="SAM" id="MobiDB-lite"/>
    </source>
</evidence>
<dbReference type="AlphaFoldDB" id="A0A4P6XH11"/>
<dbReference type="InterPro" id="IPR013332">
    <property type="entry name" value="KPR_N"/>
</dbReference>
<keyword evidence="8" id="KW-1185">Reference proteome</keyword>
<evidence type="ECO:0000313" key="8">
    <source>
        <dbReference type="Proteomes" id="UP000292447"/>
    </source>
</evidence>
<dbReference type="GO" id="GO:0005737">
    <property type="term" value="C:cytoplasm"/>
    <property type="evidence" value="ECO:0007669"/>
    <property type="project" value="TreeGrafter"/>
</dbReference>
<evidence type="ECO:0000259" key="6">
    <source>
        <dbReference type="Pfam" id="PF08546"/>
    </source>
</evidence>
<name>A0A4P6XH11_9ASCO</name>
<evidence type="ECO:0000259" key="5">
    <source>
        <dbReference type="Pfam" id="PF02558"/>
    </source>
</evidence>
<dbReference type="InterPro" id="IPR013328">
    <property type="entry name" value="6PGD_dom2"/>
</dbReference>
<feature type="compositionally biased region" description="Low complexity" evidence="4">
    <location>
        <begin position="39"/>
        <end position="50"/>
    </location>
</feature>
<dbReference type="STRING" id="2163413.A0A4P6XH11"/>
<organism evidence="7 8">
    <name type="scientific">Metschnikowia aff. pulcherrima</name>
    <dbReference type="NCBI Taxonomy" id="2163413"/>
    <lineage>
        <taxon>Eukaryota</taxon>
        <taxon>Fungi</taxon>
        <taxon>Dikarya</taxon>
        <taxon>Ascomycota</taxon>
        <taxon>Saccharomycotina</taxon>
        <taxon>Pichiomycetes</taxon>
        <taxon>Metschnikowiaceae</taxon>
        <taxon>Metschnikowia</taxon>
    </lineage>
</organism>
<proteinExistence type="inferred from homology"/>
<evidence type="ECO:0000256" key="3">
    <source>
        <dbReference type="ARBA" id="ARBA00023002"/>
    </source>
</evidence>
<evidence type="ECO:0000256" key="2">
    <source>
        <dbReference type="ARBA" id="ARBA00022857"/>
    </source>
</evidence>
<comment type="similarity">
    <text evidence="1">Belongs to the ketopantoate reductase family.</text>
</comment>
<accession>A0A4P6XH11</accession>
<reference evidence="8" key="1">
    <citation type="submission" date="2019-03" db="EMBL/GenBank/DDBJ databases">
        <title>Snf2 controls pulcherriminic acid biosynthesis and connects pigmentation and antifungal activity of the yeast Metschnikowia pulcherrima.</title>
        <authorList>
            <person name="Gore-Lloyd D."/>
            <person name="Sumann I."/>
            <person name="Brachmann A.O."/>
            <person name="Schneeberger K."/>
            <person name="Ortiz-Merino R.A."/>
            <person name="Moreno-Beltran M."/>
            <person name="Schlaefli M."/>
            <person name="Kirner P."/>
            <person name="Santos Kron A."/>
            <person name="Wolfe K.H."/>
            <person name="Piel J."/>
            <person name="Ahrens C.H."/>
            <person name="Henk D."/>
            <person name="Freimoser F.M."/>
        </authorList>
    </citation>
    <scope>NUCLEOTIDE SEQUENCE [LARGE SCALE GENOMIC DNA]</scope>
    <source>
        <strain evidence="8">APC 1.2</strain>
    </source>
</reference>
<dbReference type="InterPro" id="IPR036291">
    <property type="entry name" value="NAD(P)-bd_dom_sf"/>
</dbReference>
<dbReference type="InterPro" id="IPR013752">
    <property type="entry name" value="KPA_reductase"/>
</dbReference>
<evidence type="ECO:0000256" key="1">
    <source>
        <dbReference type="ARBA" id="ARBA00007870"/>
    </source>
</evidence>
<feature type="domain" description="Ketopantoate reductase N-terminal" evidence="5">
    <location>
        <begin position="109"/>
        <end position="260"/>
    </location>
</feature>
<dbReference type="SUPFAM" id="SSF48179">
    <property type="entry name" value="6-phosphogluconate dehydrogenase C-terminal domain-like"/>
    <property type="match status" value="1"/>
</dbReference>
<dbReference type="InterPro" id="IPR051402">
    <property type="entry name" value="KPR-Related"/>
</dbReference>
<dbReference type="InterPro" id="IPR003710">
    <property type="entry name" value="ApbA"/>
</dbReference>
<keyword evidence="2" id="KW-0521">NADP</keyword>
<dbReference type="GO" id="GO:0015940">
    <property type="term" value="P:pantothenate biosynthetic process"/>
    <property type="evidence" value="ECO:0007669"/>
    <property type="project" value="InterPro"/>
</dbReference>
<dbReference type="NCBIfam" id="TIGR00745">
    <property type="entry name" value="apbA_panE"/>
    <property type="match status" value="1"/>
</dbReference>
<dbReference type="Pfam" id="PF08546">
    <property type="entry name" value="ApbA_C"/>
    <property type="match status" value="1"/>
</dbReference>
<feature type="domain" description="Ketopantoate reductase C-terminal" evidence="6">
    <location>
        <begin position="301"/>
        <end position="421"/>
    </location>
</feature>
<dbReference type="GO" id="GO:0008677">
    <property type="term" value="F:2-dehydropantoate 2-reductase activity"/>
    <property type="evidence" value="ECO:0007669"/>
    <property type="project" value="InterPro"/>
</dbReference>
<dbReference type="FunFam" id="1.10.1040.10:FF:000017">
    <property type="entry name" value="2-dehydropantoate 2-reductase"/>
    <property type="match status" value="1"/>
</dbReference>
<sequence>MFQRTCKTAWVCSHQIRSRAQAIKIQTMERPNLKKYIHSSNSSGAPTSSSENQEAGCEKKSHQGPSDFEPRPVLHTRASAYRMGSVNSRRDSSQFIFRLHKYYPMAPKVLVVGSGGVGSIAALALTLNGKSETTLVVRSDYDKVIKNGYTVHSVTYGDLENWRPKHVSRSVEEAARDFGPFDYVVVTTKNIPDGSMTCEDIIRPAVSPSTTIVLIQNGIGIEKPMFEQFPGSVVLSGISMIGSSNRNCVIENSHKDHILLSPFNNPSISKDIAQDKLKEFASIYQNDDRSINEIDLEEDSRRSRWAKLVYNCVMNTTCAMTGLDVNRCQINDANRALFEPAMNEVMAIAKSDGVELGEGPKQKFLHIGDGLFYSPSMLIDVQKGQLMELEIILGNPLRIARENGVETPVLSVLYQLLKMKQFKLRESMGLVKVDESLYKGKDSYEYPGIFAASNKKAE</sequence>
<protein>
    <submittedName>
        <fullName evidence="7">Ketopantoate reductase</fullName>
    </submittedName>
</protein>
<dbReference type="InterPro" id="IPR008927">
    <property type="entry name" value="6-PGluconate_DH-like_C_sf"/>
</dbReference>
<dbReference type="PANTHER" id="PTHR21708:SF30">
    <property type="entry name" value="2-DEHYDROPANTOATE 2-REDUCTASE-RELATED"/>
    <property type="match status" value="1"/>
</dbReference>
<keyword evidence="3" id="KW-0560">Oxidoreductase</keyword>